<dbReference type="InterPro" id="IPR010258">
    <property type="entry name" value="Conjugal_tfr_TrbG/VirB9/CagX"/>
</dbReference>
<dbReference type="Pfam" id="PF03524">
    <property type="entry name" value="CagX"/>
    <property type="match status" value="1"/>
</dbReference>
<keyword evidence="2 4" id="KW-0732">Signal</keyword>
<keyword evidence="3" id="KW-0843">Virulence</keyword>
<dbReference type="Gene3D" id="2.60.40.2500">
    <property type="match status" value="1"/>
</dbReference>
<sequence length="266" mass="30915">MCRVLLILVLLMSSGLSALVDYSKPISVDSRIKTFVYSPNEVFTVVFSQGYYSYIEFAEGEKVKNIAVGDASSWKISPYDNKLLIMPFEVSGRTNMIITTTKKRNYIFDLISRPNYDKHPDTNAGKTNHDYSTEKDISYVIRFYYPQEEDEFDIDLDEISTPTQMQYVVDDLEDVVQENATKYNYTYVDKGVDADIIPVELFDDGYLTYFKFRDSSKIPQIFVEENKAKSPCRRLLFDGYVVIKGVHRKLFMRYEGDEVEIINRSF</sequence>
<reference evidence="5" key="1">
    <citation type="submission" date="2005-10" db="EMBL/GenBank/DDBJ databases">
        <title>Comparative analysis of virD4, the coupling protein of type IV secretion system.</title>
        <authorList>
            <person name="Ferri E."/>
            <person name="Casiraghi M."/>
            <person name="Bandi C."/>
            <person name="Genchi C."/>
        </authorList>
    </citation>
    <scope>NUCLEOTIDE SEQUENCE</scope>
</reference>
<gene>
    <name evidence="5" type="primary">virB9</name>
</gene>
<dbReference type="InterPro" id="IPR014148">
    <property type="entry name" value="VirB9"/>
</dbReference>
<dbReference type="NCBIfam" id="TIGR02781">
    <property type="entry name" value="VirB9"/>
    <property type="match status" value="1"/>
</dbReference>
<dbReference type="AlphaFoldDB" id="A4V6P8"/>
<protein>
    <submittedName>
        <fullName evidence="5">Type IV secretion system protein virB9</fullName>
    </submittedName>
</protein>
<evidence type="ECO:0000256" key="2">
    <source>
        <dbReference type="ARBA" id="ARBA00022729"/>
    </source>
</evidence>
<feature type="signal peptide" evidence="4">
    <location>
        <begin position="1"/>
        <end position="18"/>
    </location>
</feature>
<dbReference type="CDD" id="cd06911">
    <property type="entry name" value="VirB9_CagX_TrbG"/>
    <property type="match status" value="1"/>
</dbReference>
<evidence type="ECO:0000256" key="1">
    <source>
        <dbReference type="ARBA" id="ARBA00006135"/>
    </source>
</evidence>
<dbReference type="EMBL" id="AM117567">
    <property type="protein sequence ID" value="CAJ41433.1"/>
    <property type="molecule type" value="Genomic_DNA"/>
</dbReference>
<name>A4V6P8_9RICK</name>
<evidence type="ECO:0000256" key="3">
    <source>
        <dbReference type="ARBA" id="ARBA00023026"/>
    </source>
</evidence>
<feature type="chain" id="PRO_5002673874" evidence="4">
    <location>
        <begin position="19"/>
        <end position="266"/>
    </location>
</feature>
<comment type="similarity">
    <text evidence="1">Belongs to the TrbG/VirB9 family.</text>
</comment>
<evidence type="ECO:0000313" key="5">
    <source>
        <dbReference type="EMBL" id="CAJ41433.1"/>
    </source>
</evidence>
<organism evidence="5">
    <name type="scientific">Wolbachia endosymbiont of Dirofilaria immitis</name>
    <dbReference type="NCBI Taxonomy" id="82301"/>
    <lineage>
        <taxon>Bacteria</taxon>
        <taxon>Pseudomonadati</taxon>
        <taxon>Pseudomonadota</taxon>
        <taxon>Alphaproteobacteria</taxon>
        <taxon>Rickettsiales</taxon>
        <taxon>Anaplasmataceae</taxon>
        <taxon>Wolbachieae</taxon>
        <taxon>Wolbachia</taxon>
    </lineage>
</organism>
<dbReference type="InterPro" id="IPR038161">
    <property type="entry name" value="VirB9/CagX/TrbG_C_sf"/>
</dbReference>
<accession>A4V6P8</accession>
<evidence type="ECO:0000256" key="4">
    <source>
        <dbReference type="SAM" id="SignalP"/>
    </source>
</evidence>
<dbReference type="InterPro" id="IPR033645">
    <property type="entry name" value="VirB9/CagX/TrbG_C"/>
</dbReference>
<proteinExistence type="inferred from homology"/>